<dbReference type="RefSeq" id="WP_192598623.1">
    <property type="nucleotide sequence ID" value="NZ_JADBEL010000009.1"/>
</dbReference>
<protein>
    <submittedName>
        <fullName evidence="1">Glutaredoxin</fullName>
    </submittedName>
</protein>
<keyword evidence="2" id="KW-1185">Reference proteome</keyword>
<accession>A0A927MJ92</accession>
<dbReference type="EMBL" id="JADBEL010000009">
    <property type="protein sequence ID" value="MBE1554871.1"/>
    <property type="molecule type" value="Genomic_DNA"/>
</dbReference>
<comment type="caution">
    <text evidence="1">The sequence shown here is derived from an EMBL/GenBank/DDBJ whole genome shotgun (WGS) entry which is preliminary data.</text>
</comment>
<name>A0A927MJ92_9BACL</name>
<sequence>MHVLFYTKSGCHLCDEAKLMLQLAQEDVALTWTEINIEDDDDSHEKYMLMIPVIEKDGEVLLHGSIGYVDVLELF</sequence>
<proteinExistence type="predicted"/>
<dbReference type="InterPro" id="IPR008554">
    <property type="entry name" value="Glutaredoxin-like"/>
</dbReference>
<dbReference type="Pfam" id="PF05768">
    <property type="entry name" value="Glrx-like"/>
    <property type="match status" value="1"/>
</dbReference>
<dbReference type="AlphaFoldDB" id="A0A927MJ92"/>
<dbReference type="Gene3D" id="3.40.30.10">
    <property type="entry name" value="Glutaredoxin"/>
    <property type="match status" value="1"/>
</dbReference>
<organism evidence="1 2">
    <name type="scientific">Sporosarcina limicola</name>
    <dbReference type="NCBI Taxonomy" id="34101"/>
    <lineage>
        <taxon>Bacteria</taxon>
        <taxon>Bacillati</taxon>
        <taxon>Bacillota</taxon>
        <taxon>Bacilli</taxon>
        <taxon>Bacillales</taxon>
        <taxon>Caryophanaceae</taxon>
        <taxon>Sporosarcina</taxon>
    </lineage>
</organism>
<dbReference type="Proteomes" id="UP000658225">
    <property type="component" value="Unassembled WGS sequence"/>
</dbReference>
<dbReference type="SUPFAM" id="SSF52833">
    <property type="entry name" value="Thioredoxin-like"/>
    <property type="match status" value="1"/>
</dbReference>
<dbReference type="InterPro" id="IPR036249">
    <property type="entry name" value="Thioredoxin-like_sf"/>
</dbReference>
<evidence type="ECO:0000313" key="1">
    <source>
        <dbReference type="EMBL" id="MBE1554871.1"/>
    </source>
</evidence>
<gene>
    <name evidence="1" type="ORF">H4683_001949</name>
</gene>
<evidence type="ECO:0000313" key="2">
    <source>
        <dbReference type="Proteomes" id="UP000658225"/>
    </source>
</evidence>
<reference evidence="1" key="1">
    <citation type="submission" date="2020-10" db="EMBL/GenBank/DDBJ databases">
        <title>Genomic Encyclopedia of Type Strains, Phase IV (KMG-IV): sequencing the most valuable type-strain genomes for metagenomic binning, comparative biology and taxonomic classification.</title>
        <authorList>
            <person name="Goeker M."/>
        </authorList>
    </citation>
    <scope>NUCLEOTIDE SEQUENCE</scope>
    <source>
        <strain evidence="1">DSM 13886</strain>
    </source>
</reference>